<evidence type="ECO:0000313" key="2">
    <source>
        <dbReference type="Proteomes" id="UP001359485"/>
    </source>
</evidence>
<dbReference type="Proteomes" id="UP001359485">
    <property type="component" value="Unassembled WGS sequence"/>
</dbReference>
<protein>
    <submittedName>
        <fullName evidence="1">Uncharacterized protein</fullName>
    </submittedName>
</protein>
<accession>A0ABR1B060</accession>
<comment type="caution">
    <text evidence="1">The sequence shown here is derived from an EMBL/GenBank/DDBJ whole genome shotgun (WGS) entry which is preliminary data.</text>
</comment>
<proteinExistence type="predicted"/>
<sequence length="61" mass="6920">MDLRIGEKQFRVLEYWTGSSEHIVHVLKMSGLPIAFTSIPREAVTRVPRQRRNTSGAPEAV</sequence>
<evidence type="ECO:0000313" key="1">
    <source>
        <dbReference type="EMBL" id="KAK6632039.1"/>
    </source>
</evidence>
<reference evidence="1 2" key="1">
    <citation type="submission" date="2023-09" db="EMBL/GenBank/DDBJ databases">
        <title>Genomes of two closely related lineages of the louse Polyplax serrata with different host specificities.</title>
        <authorList>
            <person name="Martinu J."/>
            <person name="Tarabai H."/>
            <person name="Stefka J."/>
            <person name="Hypsa V."/>
        </authorList>
    </citation>
    <scope>NUCLEOTIDE SEQUENCE [LARGE SCALE GENOMIC DNA]</scope>
    <source>
        <strain evidence="1">98ZLc_SE</strain>
    </source>
</reference>
<keyword evidence="2" id="KW-1185">Reference proteome</keyword>
<gene>
    <name evidence="1" type="ORF">RUM44_007069</name>
</gene>
<dbReference type="EMBL" id="JAWJWF010000005">
    <property type="protein sequence ID" value="KAK6632039.1"/>
    <property type="molecule type" value="Genomic_DNA"/>
</dbReference>
<organism evidence="1 2">
    <name type="scientific">Polyplax serrata</name>
    <name type="common">Common mouse louse</name>
    <dbReference type="NCBI Taxonomy" id="468196"/>
    <lineage>
        <taxon>Eukaryota</taxon>
        <taxon>Metazoa</taxon>
        <taxon>Ecdysozoa</taxon>
        <taxon>Arthropoda</taxon>
        <taxon>Hexapoda</taxon>
        <taxon>Insecta</taxon>
        <taxon>Pterygota</taxon>
        <taxon>Neoptera</taxon>
        <taxon>Paraneoptera</taxon>
        <taxon>Psocodea</taxon>
        <taxon>Troctomorpha</taxon>
        <taxon>Phthiraptera</taxon>
        <taxon>Anoplura</taxon>
        <taxon>Polyplacidae</taxon>
        <taxon>Polyplax</taxon>
    </lineage>
</organism>
<name>A0ABR1B060_POLSC</name>